<dbReference type="InterPro" id="IPR037522">
    <property type="entry name" value="HD_GYP_dom"/>
</dbReference>
<dbReference type="InterPro" id="IPR003018">
    <property type="entry name" value="GAF"/>
</dbReference>
<dbReference type="Pfam" id="PF01590">
    <property type="entry name" value="GAF"/>
    <property type="match status" value="1"/>
</dbReference>
<feature type="domain" description="HD-GYP" evidence="3">
    <location>
        <begin position="458"/>
        <end position="652"/>
    </location>
</feature>
<reference evidence="5" key="1">
    <citation type="journal article" date="2019" name="Int. J. Syst. Evol. Microbiol.">
        <title>The Global Catalogue of Microorganisms (GCM) 10K type strain sequencing project: providing services to taxonomists for standard genome sequencing and annotation.</title>
        <authorList>
            <consortium name="The Broad Institute Genomics Platform"/>
            <consortium name="The Broad Institute Genome Sequencing Center for Infectious Disease"/>
            <person name="Wu L."/>
            <person name="Ma J."/>
        </authorList>
    </citation>
    <scope>NUCLEOTIDE SEQUENCE [LARGE SCALE GENOMIC DNA]</scope>
    <source>
        <strain evidence="5">JCM 31047</strain>
    </source>
</reference>
<dbReference type="CDD" id="cd00077">
    <property type="entry name" value="HDc"/>
    <property type="match status" value="1"/>
</dbReference>
<dbReference type="Proteomes" id="UP000600547">
    <property type="component" value="Unassembled WGS sequence"/>
</dbReference>
<gene>
    <name evidence="4" type="ORF">GCM10008956_13300</name>
</gene>
<evidence type="ECO:0000313" key="4">
    <source>
        <dbReference type="EMBL" id="GGM38237.1"/>
    </source>
</evidence>
<feature type="domain" description="PAS" evidence="1">
    <location>
        <begin position="168"/>
        <end position="238"/>
    </location>
</feature>
<dbReference type="Pfam" id="PF00989">
    <property type="entry name" value="PAS"/>
    <property type="match status" value="1"/>
</dbReference>
<dbReference type="InterPro" id="IPR029016">
    <property type="entry name" value="GAF-like_dom_sf"/>
</dbReference>
<dbReference type="Gene3D" id="1.10.3210.10">
    <property type="entry name" value="Hypothetical protein af1432"/>
    <property type="match status" value="1"/>
</dbReference>
<dbReference type="InterPro" id="IPR052020">
    <property type="entry name" value="Cyclic_di-GMP/3'3'-cGAMP_PDE"/>
</dbReference>
<dbReference type="NCBIfam" id="TIGR00229">
    <property type="entry name" value="sensory_box"/>
    <property type="match status" value="1"/>
</dbReference>
<dbReference type="SUPFAM" id="SSF55781">
    <property type="entry name" value="GAF domain-like"/>
    <property type="match status" value="1"/>
</dbReference>
<dbReference type="Gene3D" id="3.30.450.40">
    <property type="match status" value="1"/>
</dbReference>
<dbReference type="Pfam" id="PF13487">
    <property type="entry name" value="HD_5"/>
    <property type="match status" value="1"/>
</dbReference>
<dbReference type="PANTHER" id="PTHR45228">
    <property type="entry name" value="CYCLIC DI-GMP PHOSPHODIESTERASE TM_0186-RELATED"/>
    <property type="match status" value="1"/>
</dbReference>
<feature type="domain" description="PAC" evidence="2">
    <location>
        <begin position="242"/>
        <end position="293"/>
    </location>
</feature>
<dbReference type="PANTHER" id="PTHR45228:SF1">
    <property type="entry name" value="CYCLIC DI-GMP PHOSPHODIESTERASE TM_0186"/>
    <property type="match status" value="1"/>
</dbReference>
<comment type="caution">
    <text evidence="4">The sequence shown here is derived from an EMBL/GenBank/DDBJ whole genome shotgun (WGS) entry which is preliminary data.</text>
</comment>
<sequence>MPAPLAHDLLRDTTRFLLRQDSVEALCQAGLAFLAGQLDATLALLHLRESDVTYRLRSHVGEHPLLAVHELQVMEASWEAQLQAGAWISTPVPAPSWTGPAERNYARLGARHLVNFGLYSGPRLIGTVNLLFDCERPELSDLDVLGTVGALWGTLISRMQAQQEVAAREAMLRVVTEQGSHLLSVIDDQGVITYQSSASDELLGYPAEFMLGRPYDGAIHRADRPAVSEALAQLRREPGGSVTLPLRVRHAQGRLVWLEVNARNLLHEPAVRGIVIHLRDVTDAHATQRHLERRVQDLTLMHDTGRQLQLSRSVVDVASGLVQLIQERLGHPYVQVGRVLPDGSVQAVARAGGAAPSSALPPGRGLIGACVSSGVTLCVPDVRLDPRYVARHPEVRSEVTLPIRINGALWGVLNVESPQVAAFDASDVRALETVVSQAGAALGNVTLLDDLRRSRDELRAAYNETLEGWARALDLRDRETEGHSQRVTGLTVALARRLGMAEEELVHLYRGALLHDIGKVGIPDAILHKPGPLTEEEWQVMRLHPRMAYDVLRPIAFLRPALDVPYAHHEHWDGGGYPRGLSGEQIPLAARIFSVVDVWDALRSDRPYRAAWTEGQAREHLLVQSGRQFDPQVVRAFLGLLDELGDAAQEWP</sequence>
<dbReference type="RefSeq" id="WP_162621518.1">
    <property type="nucleotide sequence ID" value="NZ_BMQG01000003.1"/>
</dbReference>
<dbReference type="SMART" id="SM00065">
    <property type="entry name" value="GAF"/>
    <property type="match status" value="1"/>
</dbReference>
<proteinExistence type="predicted"/>
<dbReference type="SUPFAM" id="SSF109604">
    <property type="entry name" value="HD-domain/PDEase-like"/>
    <property type="match status" value="1"/>
</dbReference>
<dbReference type="SMART" id="SM00091">
    <property type="entry name" value="PAS"/>
    <property type="match status" value="1"/>
</dbReference>
<accession>A0A8H9L5Q9</accession>
<evidence type="ECO:0000259" key="1">
    <source>
        <dbReference type="PROSITE" id="PS50112"/>
    </source>
</evidence>
<dbReference type="InterPro" id="IPR000700">
    <property type="entry name" value="PAS-assoc_C"/>
</dbReference>
<dbReference type="InterPro" id="IPR013767">
    <property type="entry name" value="PAS_fold"/>
</dbReference>
<dbReference type="InterPro" id="IPR000014">
    <property type="entry name" value="PAS"/>
</dbReference>
<dbReference type="PROSITE" id="PS50113">
    <property type="entry name" value="PAC"/>
    <property type="match status" value="1"/>
</dbReference>
<dbReference type="PROSITE" id="PS50112">
    <property type="entry name" value="PAS"/>
    <property type="match status" value="1"/>
</dbReference>
<dbReference type="PROSITE" id="PS51832">
    <property type="entry name" value="HD_GYP"/>
    <property type="match status" value="1"/>
</dbReference>
<name>A0A8H9L5Q9_9DEIO</name>
<evidence type="ECO:0008006" key="6">
    <source>
        <dbReference type="Google" id="ProtNLM"/>
    </source>
</evidence>
<dbReference type="AlphaFoldDB" id="A0A8H9L5Q9"/>
<dbReference type="EMBL" id="BMQG01000003">
    <property type="protein sequence ID" value="GGM38237.1"/>
    <property type="molecule type" value="Genomic_DNA"/>
</dbReference>
<dbReference type="SMART" id="SM00471">
    <property type="entry name" value="HDc"/>
    <property type="match status" value="1"/>
</dbReference>
<evidence type="ECO:0000313" key="5">
    <source>
        <dbReference type="Proteomes" id="UP000600547"/>
    </source>
</evidence>
<evidence type="ECO:0000259" key="2">
    <source>
        <dbReference type="PROSITE" id="PS50113"/>
    </source>
</evidence>
<organism evidence="4 5">
    <name type="scientific">Deinococcus arenae</name>
    <dbReference type="NCBI Taxonomy" id="1452751"/>
    <lineage>
        <taxon>Bacteria</taxon>
        <taxon>Thermotogati</taxon>
        <taxon>Deinococcota</taxon>
        <taxon>Deinococci</taxon>
        <taxon>Deinococcales</taxon>
        <taxon>Deinococcaceae</taxon>
        <taxon>Deinococcus</taxon>
    </lineage>
</organism>
<dbReference type="Gene3D" id="3.30.450.20">
    <property type="entry name" value="PAS domain"/>
    <property type="match status" value="1"/>
</dbReference>
<dbReference type="CDD" id="cd00130">
    <property type="entry name" value="PAS"/>
    <property type="match status" value="1"/>
</dbReference>
<dbReference type="SUPFAM" id="SSF55785">
    <property type="entry name" value="PYP-like sensor domain (PAS domain)"/>
    <property type="match status" value="1"/>
</dbReference>
<keyword evidence="5" id="KW-1185">Reference proteome</keyword>
<dbReference type="InterPro" id="IPR003607">
    <property type="entry name" value="HD/PDEase_dom"/>
</dbReference>
<protein>
    <recommendedName>
        <fullName evidence="6">GAF domain-containing protein</fullName>
    </recommendedName>
</protein>
<evidence type="ECO:0000259" key="3">
    <source>
        <dbReference type="PROSITE" id="PS51832"/>
    </source>
</evidence>
<dbReference type="GO" id="GO:0006355">
    <property type="term" value="P:regulation of DNA-templated transcription"/>
    <property type="evidence" value="ECO:0007669"/>
    <property type="project" value="InterPro"/>
</dbReference>
<dbReference type="InterPro" id="IPR035965">
    <property type="entry name" value="PAS-like_dom_sf"/>
</dbReference>